<evidence type="ECO:0000259" key="1">
    <source>
        <dbReference type="Pfam" id="PF03364"/>
    </source>
</evidence>
<keyword evidence="3" id="KW-1185">Reference proteome</keyword>
<evidence type="ECO:0000313" key="3">
    <source>
        <dbReference type="Proteomes" id="UP000221011"/>
    </source>
</evidence>
<dbReference type="KEGG" id="sfk:KY5_1321c"/>
<dbReference type="InterPro" id="IPR023393">
    <property type="entry name" value="START-like_dom_sf"/>
</dbReference>
<dbReference type="SUPFAM" id="SSF55961">
    <property type="entry name" value="Bet v1-like"/>
    <property type="match status" value="1"/>
</dbReference>
<reference evidence="2 3" key="1">
    <citation type="submission" date="2017-08" db="EMBL/GenBank/DDBJ databases">
        <title>Complete Genome Sequence of Streptomyces formicae KY5, the formicamycin producer.</title>
        <authorList>
            <person name="Holmes N.A."/>
            <person name="Devine R."/>
            <person name="Qin Z."/>
            <person name="Seipke R.F."/>
            <person name="Wilkinson B."/>
            <person name="Hutchings M.I."/>
        </authorList>
    </citation>
    <scope>NUCLEOTIDE SEQUENCE [LARGE SCALE GENOMIC DNA]</scope>
    <source>
        <strain evidence="2 3">KY5</strain>
    </source>
</reference>
<proteinExistence type="predicted"/>
<dbReference type="EMBL" id="CP022685">
    <property type="protein sequence ID" value="ATL26339.1"/>
    <property type="molecule type" value="Genomic_DNA"/>
</dbReference>
<feature type="domain" description="Coenzyme Q-binding protein COQ10 START" evidence="1">
    <location>
        <begin position="39"/>
        <end position="146"/>
    </location>
</feature>
<accession>A0A291Q3Q8</accession>
<sequence length="172" mass="19538">MVRATPLGIGADTQDVLRSGQTAVMDWCRYRFRSVWDLPRAPEDVYAVLERVEEYPRWWPQVREVTPVDDHSGIARFRSFLPYDLVVTARERRRDPAAGVLEIAMSGDLEGWARWTVAAGSGGTRAVYDQKVEVRRPLMRRLAVPGRPVFLLNHALMMRAGRRGLTAYLAAV</sequence>
<gene>
    <name evidence="2" type="ORF">KY5_1321c</name>
</gene>
<dbReference type="Proteomes" id="UP000221011">
    <property type="component" value="Chromosome"/>
</dbReference>
<dbReference type="InterPro" id="IPR005031">
    <property type="entry name" value="COQ10_START"/>
</dbReference>
<name>A0A291Q3Q8_9ACTN</name>
<dbReference type="Pfam" id="PF03364">
    <property type="entry name" value="Polyketide_cyc"/>
    <property type="match status" value="1"/>
</dbReference>
<dbReference type="AlphaFoldDB" id="A0A291Q3Q8"/>
<protein>
    <recommendedName>
        <fullName evidence="1">Coenzyme Q-binding protein COQ10 START domain-containing protein</fullName>
    </recommendedName>
</protein>
<dbReference type="Gene3D" id="3.30.530.20">
    <property type="match status" value="1"/>
</dbReference>
<evidence type="ECO:0000313" key="2">
    <source>
        <dbReference type="EMBL" id="ATL26339.1"/>
    </source>
</evidence>
<organism evidence="2 3">
    <name type="scientific">Streptomyces formicae</name>
    <dbReference type="NCBI Taxonomy" id="1616117"/>
    <lineage>
        <taxon>Bacteria</taxon>
        <taxon>Bacillati</taxon>
        <taxon>Actinomycetota</taxon>
        <taxon>Actinomycetes</taxon>
        <taxon>Kitasatosporales</taxon>
        <taxon>Streptomycetaceae</taxon>
        <taxon>Streptomyces</taxon>
    </lineage>
</organism>